<accession>A0A9P4T6Y7</accession>
<sequence length="56" mass="6068">MKFSLTLIVTLCAFAMAVPSENGAEGSEVESKCYDYGYAASSKGQCCSNKWKQYNG</sequence>
<proteinExistence type="predicted"/>
<protein>
    <submittedName>
        <fullName evidence="2">Uncharacterized protein</fullName>
    </submittedName>
</protein>
<dbReference type="EMBL" id="SWKU01000030">
    <property type="protein sequence ID" value="KAF2995818.1"/>
    <property type="molecule type" value="Genomic_DNA"/>
</dbReference>
<evidence type="ECO:0000313" key="2">
    <source>
        <dbReference type="EMBL" id="KAF2995818.1"/>
    </source>
</evidence>
<feature type="signal peptide" evidence="1">
    <location>
        <begin position="1"/>
        <end position="17"/>
    </location>
</feature>
<evidence type="ECO:0000313" key="3">
    <source>
        <dbReference type="Proteomes" id="UP000801428"/>
    </source>
</evidence>
<gene>
    <name evidence="2" type="ORF">E8E13_001491</name>
</gene>
<keyword evidence="3" id="KW-1185">Reference proteome</keyword>
<reference evidence="2" key="1">
    <citation type="submission" date="2019-04" db="EMBL/GenBank/DDBJ databases">
        <title>Sequencing of skin fungus with MAO and IRED activity.</title>
        <authorList>
            <person name="Marsaioli A.J."/>
            <person name="Bonatto J.M.C."/>
            <person name="Reis Junior O."/>
        </authorList>
    </citation>
    <scope>NUCLEOTIDE SEQUENCE</scope>
    <source>
        <strain evidence="2">30M1</strain>
    </source>
</reference>
<comment type="caution">
    <text evidence="2">The sequence shown here is derived from an EMBL/GenBank/DDBJ whole genome shotgun (WGS) entry which is preliminary data.</text>
</comment>
<name>A0A9P4T6Y7_CURKU</name>
<dbReference type="AlphaFoldDB" id="A0A9P4T6Y7"/>
<keyword evidence="1" id="KW-0732">Signal</keyword>
<organism evidence="2 3">
    <name type="scientific">Curvularia kusanoi</name>
    <name type="common">Cochliobolus kusanoi</name>
    <dbReference type="NCBI Taxonomy" id="90978"/>
    <lineage>
        <taxon>Eukaryota</taxon>
        <taxon>Fungi</taxon>
        <taxon>Dikarya</taxon>
        <taxon>Ascomycota</taxon>
        <taxon>Pezizomycotina</taxon>
        <taxon>Dothideomycetes</taxon>
        <taxon>Pleosporomycetidae</taxon>
        <taxon>Pleosporales</taxon>
        <taxon>Pleosporineae</taxon>
        <taxon>Pleosporaceae</taxon>
        <taxon>Curvularia</taxon>
    </lineage>
</organism>
<dbReference type="Proteomes" id="UP000801428">
    <property type="component" value="Unassembled WGS sequence"/>
</dbReference>
<evidence type="ECO:0000256" key="1">
    <source>
        <dbReference type="SAM" id="SignalP"/>
    </source>
</evidence>
<feature type="chain" id="PRO_5040516688" evidence="1">
    <location>
        <begin position="18"/>
        <end position="56"/>
    </location>
</feature>